<comment type="caution">
    <text evidence="1">The sequence shown here is derived from an EMBL/GenBank/DDBJ whole genome shotgun (WGS) entry which is preliminary data.</text>
</comment>
<dbReference type="AlphaFoldDB" id="A0A6A3BMD4"/>
<dbReference type="GO" id="GO:0003697">
    <property type="term" value="F:single-stranded DNA binding"/>
    <property type="evidence" value="ECO:0007669"/>
    <property type="project" value="InterPro"/>
</dbReference>
<accession>A0A6A3BMD4</accession>
<reference evidence="1" key="1">
    <citation type="submission" date="2019-09" db="EMBL/GenBank/DDBJ databases">
        <title>Draft genome information of white flower Hibiscus syriacus.</title>
        <authorList>
            <person name="Kim Y.-M."/>
        </authorList>
    </citation>
    <scope>NUCLEOTIDE SEQUENCE [LARGE SCALE GENOMIC DNA]</scope>
    <source>
        <strain evidence="1">YM2019G1</strain>
    </source>
</reference>
<dbReference type="PANTHER" id="PTHR10302">
    <property type="entry name" value="SINGLE-STRANDED DNA-BINDING PROTEIN"/>
    <property type="match status" value="1"/>
</dbReference>
<dbReference type="EMBL" id="VEPZ02000814">
    <property type="protein sequence ID" value="KAE8718150.1"/>
    <property type="molecule type" value="Genomic_DNA"/>
</dbReference>
<evidence type="ECO:0000313" key="2">
    <source>
        <dbReference type="Proteomes" id="UP000436088"/>
    </source>
</evidence>
<sequence>MSKQRISASVDCVWFIYTKWKHSAVDKVKDNSMTRNKDNYGQGSLAAEVPKENEGCSSVMLKNKLTAHLNNKTNKRLRIDNAHNDRRSGKKSEYLLVRKSYPEAAVDASNSGNMNAVGASLGTAAPVLIKENWVSCDRTIFSEKENPPVFHFEPQPIFTSLVSRRGSPISSTCCIYDHPSYRSVNRQTYFPISPSKSYLIISSAISNRRLSNHFDGDEEGGSAVYRLSLKFQRPTTVQVQPGSRNRISFIGTVDVPLTVMNIKSDKFGVRTRLIDRLRMWNEMGNLYGAREAWGFYLCFRVNVTQLNFVSQQGQRSTTRKCEELEPEQDLGEAGMERYNSTLYLWQVFFTSPFEWWDNRKSKKKPSQPDFKHKDTGEALWLNPDDPPWIRKQLELLIQD</sequence>
<name>A0A6A3BMD4_HIBSY</name>
<protein>
    <submittedName>
        <fullName evidence="1">Nbs-lrr resistance protein isoform 1</fullName>
    </submittedName>
</protein>
<proteinExistence type="predicted"/>
<dbReference type="Proteomes" id="UP000436088">
    <property type="component" value="Unassembled WGS sequence"/>
</dbReference>
<evidence type="ECO:0000313" key="1">
    <source>
        <dbReference type="EMBL" id="KAE8718150.1"/>
    </source>
</evidence>
<keyword evidence="2" id="KW-1185">Reference proteome</keyword>
<organism evidence="1 2">
    <name type="scientific">Hibiscus syriacus</name>
    <name type="common">Rose of Sharon</name>
    <dbReference type="NCBI Taxonomy" id="106335"/>
    <lineage>
        <taxon>Eukaryota</taxon>
        <taxon>Viridiplantae</taxon>
        <taxon>Streptophyta</taxon>
        <taxon>Embryophyta</taxon>
        <taxon>Tracheophyta</taxon>
        <taxon>Spermatophyta</taxon>
        <taxon>Magnoliopsida</taxon>
        <taxon>eudicotyledons</taxon>
        <taxon>Gunneridae</taxon>
        <taxon>Pentapetalae</taxon>
        <taxon>rosids</taxon>
        <taxon>malvids</taxon>
        <taxon>Malvales</taxon>
        <taxon>Malvaceae</taxon>
        <taxon>Malvoideae</taxon>
        <taxon>Hibiscus</taxon>
    </lineage>
</organism>
<dbReference type="GO" id="GO:0042645">
    <property type="term" value="C:mitochondrial nucleoid"/>
    <property type="evidence" value="ECO:0007669"/>
    <property type="project" value="TreeGrafter"/>
</dbReference>
<dbReference type="InterPro" id="IPR011344">
    <property type="entry name" value="ssDNA-bd"/>
</dbReference>
<gene>
    <name evidence="1" type="ORF">F3Y22_tig00110017pilonHSYRG00068</name>
</gene>
<dbReference type="GO" id="GO:0006264">
    <property type="term" value="P:mitochondrial DNA replication"/>
    <property type="evidence" value="ECO:0007669"/>
    <property type="project" value="TreeGrafter"/>
</dbReference>
<dbReference type="PANTHER" id="PTHR10302:SF18">
    <property type="entry name" value="PROTEIN OSB1, MITOCHONDRIAL"/>
    <property type="match status" value="1"/>
</dbReference>